<keyword evidence="1" id="KW-0732">Signal</keyword>
<proteinExistence type="predicted"/>
<accession>A0A552G684</accession>
<organism evidence="2 3">
    <name type="scientific">Microcystis aeruginosa Ma_QC_Ch_20071001_S25D</name>
    <dbReference type="NCBI Taxonomy" id="2486250"/>
    <lineage>
        <taxon>Bacteria</taxon>
        <taxon>Bacillati</taxon>
        <taxon>Cyanobacteriota</taxon>
        <taxon>Cyanophyceae</taxon>
        <taxon>Oscillatoriophycideae</taxon>
        <taxon>Chroococcales</taxon>
        <taxon>Microcystaceae</taxon>
        <taxon>Microcystis</taxon>
    </lineage>
</organism>
<protein>
    <submittedName>
        <fullName evidence="2">Uncharacterized protein</fullName>
    </submittedName>
</protein>
<dbReference type="Proteomes" id="UP000316958">
    <property type="component" value="Unassembled WGS sequence"/>
</dbReference>
<name>A0A552G684_MICAE</name>
<evidence type="ECO:0000256" key="1">
    <source>
        <dbReference type="SAM" id="SignalP"/>
    </source>
</evidence>
<feature type="chain" id="PRO_5021738611" evidence="1">
    <location>
        <begin position="27"/>
        <end position="165"/>
    </location>
</feature>
<dbReference type="AlphaFoldDB" id="A0A552G684"/>
<feature type="signal peptide" evidence="1">
    <location>
        <begin position="1"/>
        <end position="26"/>
    </location>
</feature>
<reference evidence="2 3" key="1">
    <citation type="submission" date="2019-01" db="EMBL/GenBank/DDBJ databases">
        <title>Coherence of Microcystis species and biogeography revealed through population genomics.</title>
        <authorList>
            <person name="Perez-Carrascal O.M."/>
            <person name="Terrat Y."/>
            <person name="Giani A."/>
            <person name="Fortin N."/>
            <person name="Tromas N."/>
            <person name="Shapiro B.J."/>
        </authorList>
    </citation>
    <scope>NUCLEOTIDE SEQUENCE [LARGE SCALE GENOMIC DNA]</scope>
    <source>
        <strain evidence="2">Ma_QC_Ch_20071001_S25D</strain>
    </source>
</reference>
<comment type="caution">
    <text evidence="2">The sequence shown here is derived from an EMBL/GenBank/DDBJ whole genome shotgun (WGS) entry which is preliminary data.</text>
</comment>
<sequence>MNKHSFIFLLPSLVATATISNLPAFAKRILTDSSMKKASETSKQLSDVSINYHFMNHQVITALKSTKPATKTEIIADGKYLSEQNLFEVTLQVQGKRFRLQEAGHLAEQWQSISKLQYVRSGIVYFDGLYWCSEQAPRLPENPGKPILIYQGISRTCTTNGWVEK</sequence>
<dbReference type="EMBL" id="SFBE01000028">
    <property type="protein sequence ID" value="TRU54508.1"/>
    <property type="molecule type" value="Genomic_DNA"/>
</dbReference>
<gene>
    <name evidence="2" type="ORF">EWV57_01570</name>
</gene>
<evidence type="ECO:0000313" key="2">
    <source>
        <dbReference type="EMBL" id="TRU54508.1"/>
    </source>
</evidence>
<evidence type="ECO:0000313" key="3">
    <source>
        <dbReference type="Proteomes" id="UP000316958"/>
    </source>
</evidence>